<comment type="caution">
    <text evidence="1">The sequence shown here is derived from an EMBL/GenBank/DDBJ whole genome shotgun (WGS) entry which is preliminary data.</text>
</comment>
<proteinExistence type="predicted"/>
<dbReference type="OrthoDB" id="6385145at2"/>
<gene>
    <name evidence="1" type="ORF">A4H97_00575</name>
</gene>
<sequence>MNRRDALSRVALLLGGTVIGGELFLAGCTSADKKIGQSVEFTADDLAYLDEIAETIIPATDTPGAKDAKVGAFMGVMVKDCYKESDQKVFLEGMNKLNEASKKKFSGNGFMKITPEQRKELLNELDKEQKAYAKDKKKEDPQHYFTLMKQLTLLGYFTSEPGATKALRYVPVPGRFEACIPYKKGDKAWAL</sequence>
<accession>A0A1V9EW65</accession>
<dbReference type="EMBL" id="LVXG01000012">
    <property type="protein sequence ID" value="OQP50371.1"/>
    <property type="molecule type" value="Genomic_DNA"/>
</dbReference>
<protein>
    <submittedName>
        <fullName evidence="1">Twin-arginine translocation pathway signal protein</fullName>
    </submittedName>
</protein>
<reference evidence="2" key="1">
    <citation type="submission" date="2016-04" db="EMBL/GenBank/DDBJ databases">
        <authorList>
            <person name="Chen L."/>
            <person name="Zhuang W."/>
            <person name="Wang G."/>
        </authorList>
    </citation>
    <scope>NUCLEOTIDE SEQUENCE [LARGE SCALE GENOMIC DNA]</scope>
    <source>
        <strain evidence="2">17621</strain>
    </source>
</reference>
<dbReference type="Proteomes" id="UP000192610">
    <property type="component" value="Unassembled WGS sequence"/>
</dbReference>
<keyword evidence="2" id="KW-1185">Reference proteome</keyword>
<dbReference type="Pfam" id="PF13618">
    <property type="entry name" value="Gluconate_2-dh3"/>
    <property type="match status" value="1"/>
</dbReference>
<evidence type="ECO:0000313" key="2">
    <source>
        <dbReference type="Proteomes" id="UP000192610"/>
    </source>
</evidence>
<evidence type="ECO:0000313" key="1">
    <source>
        <dbReference type="EMBL" id="OQP50371.1"/>
    </source>
</evidence>
<dbReference type="RefSeq" id="WP_081198704.1">
    <property type="nucleotide sequence ID" value="NZ_FOCZ01000001.1"/>
</dbReference>
<dbReference type="AlphaFoldDB" id="A0A1V9EW65"/>
<dbReference type="InterPro" id="IPR027056">
    <property type="entry name" value="Gluconate_2DH_su3"/>
</dbReference>
<organism evidence="1 2">
    <name type="scientific">Niastella yeongjuensis</name>
    <dbReference type="NCBI Taxonomy" id="354355"/>
    <lineage>
        <taxon>Bacteria</taxon>
        <taxon>Pseudomonadati</taxon>
        <taxon>Bacteroidota</taxon>
        <taxon>Chitinophagia</taxon>
        <taxon>Chitinophagales</taxon>
        <taxon>Chitinophagaceae</taxon>
        <taxon>Niastella</taxon>
    </lineage>
</organism>
<name>A0A1V9EW65_9BACT</name>
<dbReference type="STRING" id="354355.SAMN05660816_00833"/>